<reference evidence="2 3" key="1">
    <citation type="submission" date="2019-02" db="EMBL/GenBank/DDBJ databases">
        <title>Deep-cultivation of Planctomycetes and their phenomic and genomic characterization uncovers novel biology.</title>
        <authorList>
            <person name="Wiegand S."/>
            <person name="Jogler M."/>
            <person name="Boedeker C."/>
            <person name="Pinto D."/>
            <person name="Vollmers J."/>
            <person name="Rivas-Marin E."/>
            <person name="Kohn T."/>
            <person name="Peeters S.H."/>
            <person name="Heuer A."/>
            <person name="Rast P."/>
            <person name="Oberbeckmann S."/>
            <person name="Bunk B."/>
            <person name="Jeske O."/>
            <person name="Meyerdierks A."/>
            <person name="Storesund J.E."/>
            <person name="Kallscheuer N."/>
            <person name="Luecker S."/>
            <person name="Lage O.M."/>
            <person name="Pohl T."/>
            <person name="Merkel B.J."/>
            <person name="Hornburger P."/>
            <person name="Mueller R.-W."/>
            <person name="Bruemmer F."/>
            <person name="Labrenz M."/>
            <person name="Spormann A.M."/>
            <person name="Op den Camp H."/>
            <person name="Overmann J."/>
            <person name="Amann R."/>
            <person name="Jetten M.S.M."/>
            <person name="Mascher T."/>
            <person name="Medema M.H."/>
            <person name="Devos D.P."/>
            <person name="Kaster A.-K."/>
            <person name="Ovreas L."/>
            <person name="Rohde M."/>
            <person name="Galperin M.Y."/>
            <person name="Jogler C."/>
        </authorList>
    </citation>
    <scope>NUCLEOTIDE SEQUENCE [LARGE SCALE GENOMIC DNA]</scope>
    <source>
        <strain evidence="2 3">Mal4</strain>
    </source>
</reference>
<feature type="transmembrane region" description="Helical" evidence="1">
    <location>
        <begin position="132"/>
        <end position="149"/>
    </location>
</feature>
<evidence type="ECO:0000256" key="1">
    <source>
        <dbReference type="SAM" id="Phobius"/>
    </source>
</evidence>
<dbReference type="RefSeq" id="WP_145368126.1">
    <property type="nucleotide sequence ID" value="NZ_CP036275.1"/>
</dbReference>
<keyword evidence="1" id="KW-0472">Membrane</keyword>
<keyword evidence="1" id="KW-0812">Transmembrane</keyword>
<keyword evidence="3" id="KW-1185">Reference proteome</keyword>
<keyword evidence="1" id="KW-1133">Transmembrane helix</keyword>
<protein>
    <submittedName>
        <fullName evidence="2">Uncharacterized protein</fullName>
    </submittedName>
</protein>
<gene>
    <name evidence="2" type="ORF">Mal4_16610</name>
</gene>
<dbReference type="EMBL" id="CP036275">
    <property type="protein sequence ID" value="QDU37350.1"/>
    <property type="molecule type" value="Genomic_DNA"/>
</dbReference>
<evidence type="ECO:0000313" key="3">
    <source>
        <dbReference type="Proteomes" id="UP000320496"/>
    </source>
</evidence>
<evidence type="ECO:0000313" key="2">
    <source>
        <dbReference type="EMBL" id="QDU37350.1"/>
    </source>
</evidence>
<feature type="transmembrane region" description="Helical" evidence="1">
    <location>
        <begin position="107"/>
        <end position="126"/>
    </location>
</feature>
<dbReference type="KEGG" id="mri:Mal4_16610"/>
<name>A0A517Z4D9_9PLAN</name>
<organism evidence="2 3">
    <name type="scientific">Maioricimonas rarisocia</name>
    <dbReference type="NCBI Taxonomy" id="2528026"/>
    <lineage>
        <taxon>Bacteria</taxon>
        <taxon>Pseudomonadati</taxon>
        <taxon>Planctomycetota</taxon>
        <taxon>Planctomycetia</taxon>
        <taxon>Planctomycetales</taxon>
        <taxon>Planctomycetaceae</taxon>
        <taxon>Maioricimonas</taxon>
    </lineage>
</organism>
<proteinExistence type="predicted"/>
<dbReference type="AlphaFoldDB" id="A0A517Z4D9"/>
<accession>A0A517Z4D9</accession>
<sequence>MATRTIDAASLLDDVAVHLEHRDDLPATAQKLAEDLDVEREEVEAVLLVLAADGRVELDDQDGGMAVIAAAPPVEAEPDLPVSLATLEKVDAVVTTLEAAGSRMRRILRWAPFVGMAAGAAAGAMLSAHDRPLTALCAGVAGGIVGYLLKDTLGPRTWWDTV</sequence>
<dbReference type="Proteomes" id="UP000320496">
    <property type="component" value="Chromosome"/>
</dbReference>